<dbReference type="Gene3D" id="2.170.130.10">
    <property type="entry name" value="TonB-dependent receptor, plug domain"/>
    <property type="match status" value="1"/>
</dbReference>
<comment type="caution">
    <text evidence="11">The sequence shown here is derived from an EMBL/GenBank/DDBJ whole genome shotgun (WGS) entry which is preliminary data.</text>
</comment>
<feature type="region of interest" description="Disordered" evidence="8">
    <location>
        <begin position="794"/>
        <end position="814"/>
    </location>
</feature>
<evidence type="ECO:0000256" key="7">
    <source>
        <dbReference type="PROSITE-ProRule" id="PRU01360"/>
    </source>
</evidence>
<evidence type="ECO:0000256" key="5">
    <source>
        <dbReference type="ARBA" id="ARBA00023136"/>
    </source>
</evidence>
<evidence type="ECO:0000256" key="8">
    <source>
        <dbReference type="SAM" id="MobiDB-lite"/>
    </source>
</evidence>
<dbReference type="PANTHER" id="PTHR40980">
    <property type="entry name" value="PLUG DOMAIN-CONTAINING PROTEIN"/>
    <property type="match status" value="1"/>
</dbReference>
<dbReference type="Proteomes" id="UP000310314">
    <property type="component" value="Unassembled WGS sequence"/>
</dbReference>
<dbReference type="InterPro" id="IPR039426">
    <property type="entry name" value="TonB-dep_rcpt-like"/>
</dbReference>
<sequence>MKKLLAFSIFIFVFTTYAQRPQGRGGQRPNPIVISGTVLDQETNEPLEYATLVLQSLRDTTKITGGITNAEGKFSVETMPGRYNVRVEYISFTSYKLKAQIFRTSTDLGIIKLAPDVAQLEGVEVIAEKTTVEIRLDKKIYNVGKDLTVSGGTVSDVLDNVPSVSVDVEGNVQLRGNDDVRILIDGKPSAITGLNSTEALQQLPAESIEKVEVITSPSARYDAEGSGGIINIILRRSKLSGINGALTANLGNPTRYGLNGNLNYRTGDVNIFTNTGYNYRLGPGNRFNNTNFFDQNGDFTNSITEVGESERLRKGINANFGIEWYVNETSSITQSIFIRSSDNSSETTNDFSQQDIDLNRTSGFRFDAETEDDNTFQYSFNYDKKFNDSGHKLTYAFQYETSEEVEASLIQQNGFDSETVRTAEDQRRVFMQTDYVLPIGENHQFEMGYRGDFNRLETDYDVAFIQPTIDELGITNPSNVLDFKETINAVYAQFGSKIKKFNYLAGLRYEATRLIINQIESNDFARNNFDGFFPTLNLNYEFTEKQSISFGYNRRLRRPRSFFLNPFPSRSSPTNLFQGNPKLTPSFSNQVDFGYLNRFEKVTLNTSIYFQRATDVITFITEDTGEDTFFDGQQVSILRRTPVNLSKNDRYGFEFTTSYRPNKNWNVNANFNMFNLITRGDFNGQNFDAENVSWFIRLNNKITLFNSIDWQTRFFYRGPRETAQSRSKGIASVSLAFSKDLLKEKASIALNVSDLFNSRKFISETFTPFFQNESESQRRVRSVNLSFTYRFNQKKKRGGDRRGGGDEGEFEEQG</sequence>
<dbReference type="InterPro" id="IPR012910">
    <property type="entry name" value="Plug_dom"/>
</dbReference>
<keyword evidence="4 7" id="KW-0812">Transmembrane</keyword>
<keyword evidence="2 7" id="KW-0813">Transport</keyword>
<dbReference type="InterPro" id="IPR008969">
    <property type="entry name" value="CarboxyPept-like_regulatory"/>
</dbReference>
<dbReference type="Gene3D" id="2.60.40.1120">
    <property type="entry name" value="Carboxypeptidase-like, regulatory domain"/>
    <property type="match status" value="1"/>
</dbReference>
<dbReference type="GO" id="GO:0009279">
    <property type="term" value="C:cell outer membrane"/>
    <property type="evidence" value="ECO:0007669"/>
    <property type="project" value="UniProtKB-SubCell"/>
</dbReference>
<dbReference type="Pfam" id="PF14905">
    <property type="entry name" value="OMP_b-brl_3"/>
    <property type="match status" value="1"/>
</dbReference>
<dbReference type="SUPFAM" id="SSF49464">
    <property type="entry name" value="Carboxypeptidase regulatory domain-like"/>
    <property type="match status" value="1"/>
</dbReference>
<evidence type="ECO:0000256" key="2">
    <source>
        <dbReference type="ARBA" id="ARBA00022448"/>
    </source>
</evidence>
<protein>
    <submittedName>
        <fullName evidence="11">TonB-dependent receptor</fullName>
    </submittedName>
</protein>
<reference evidence="11 12" key="1">
    <citation type="submission" date="2019-05" db="EMBL/GenBank/DDBJ databases">
        <authorList>
            <person name="Zhang J.-Y."/>
            <person name="Feg X."/>
            <person name="Du Z.-J."/>
        </authorList>
    </citation>
    <scope>NUCLEOTIDE SEQUENCE [LARGE SCALE GENOMIC DNA]</scope>
    <source>
        <strain evidence="11 12">RZ26</strain>
    </source>
</reference>
<evidence type="ECO:0000313" key="12">
    <source>
        <dbReference type="Proteomes" id="UP000310314"/>
    </source>
</evidence>
<dbReference type="PANTHER" id="PTHR40980:SF4">
    <property type="entry name" value="TONB-DEPENDENT RECEPTOR-LIKE BETA-BARREL DOMAIN-CONTAINING PROTEIN"/>
    <property type="match status" value="1"/>
</dbReference>
<dbReference type="Gene3D" id="2.40.170.20">
    <property type="entry name" value="TonB-dependent receptor, beta-barrel domain"/>
    <property type="match status" value="1"/>
</dbReference>
<evidence type="ECO:0000259" key="9">
    <source>
        <dbReference type="Pfam" id="PF07715"/>
    </source>
</evidence>
<evidence type="ECO:0000259" key="10">
    <source>
        <dbReference type="Pfam" id="PF14905"/>
    </source>
</evidence>
<dbReference type="OrthoDB" id="8764943at2"/>
<evidence type="ECO:0000313" key="11">
    <source>
        <dbReference type="EMBL" id="TMM57003.1"/>
    </source>
</evidence>
<organism evidence="11 12">
    <name type="scientific">Maribacter algarum</name>
    <name type="common">ex Zhang et al. 2020</name>
    <dbReference type="NCBI Taxonomy" id="2578118"/>
    <lineage>
        <taxon>Bacteria</taxon>
        <taxon>Pseudomonadati</taxon>
        <taxon>Bacteroidota</taxon>
        <taxon>Flavobacteriia</taxon>
        <taxon>Flavobacteriales</taxon>
        <taxon>Flavobacteriaceae</taxon>
        <taxon>Maribacter</taxon>
    </lineage>
</organism>
<dbReference type="AlphaFoldDB" id="A0A5S3PSW4"/>
<keyword evidence="11" id="KW-0675">Receptor</keyword>
<evidence type="ECO:0000256" key="6">
    <source>
        <dbReference type="ARBA" id="ARBA00023237"/>
    </source>
</evidence>
<keyword evidence="5 7" id="KW-0472">Membrane</keyword>
<comment type="subcellular location">
    <subcellularLocation>
        <location evidence="1 7">Cell outer membrane</location>
        <topology evidence="1 7">Multi-pass membrane protein</topology>
    </subcellularLocation>
</comment>
<accession>A0A5S3PSW4</accession>
<dbReference type="PROSITE" id="PS52016">
    <property type="entry name" value="TONB_DEPENDENT_REC_3"/>
    <property type="match status" value="1"/>
</dbReference>
<evidence type="ECO:0000256" key="4">
    <source>
        <dbReference type="ARBA" id="ARBA00022692"/>
    </source>
</evidence>
<feature type="domain" description="TonB-dependent receptor plug" evidence="9">
    <location>
        <begin position="152"/>
        <end position="229"/>
    </location>
</feature>
<dbReference type="EMBL" id="VATY01000002">
    <property type="protein sequence ID" value="TMM57003.1"/>
    <property type="molecule type" value="Genomic_DNA"/>
</dbReference>
<dbReference type="InterPro" id="IPR037066">
    <property type="entry name" value="Plug_dom_sf"/>
</dbReference>
<dbReference type="SUPFAM" id="SSF56935">
    <property type="entry name" value="Porins"/>
    <property type="match status" value="1"/>
</dbReference>
<gene>
    <name evidence="11" type="ORF">FEE95_10955</name>
</gene>
<keyword evidence="6 7" id="KW-0998">Cell outer membrane</keyword>
<dbReference type="Pfam" id="PF13715">
    <property type="entry name" value="CarbopepD_reg_2"/>
    <property type="match status" value="1"/>
</dbReference>
<dbReference type="RefSeq" id="WP_138657987.1">
    <property type="nucleotide sequence ID" value="NZ_VATY01000002.1"/>
</dbReference>
<feature type="domain" description="Outer membrane protein beta-barrel" evidence="10">
    <location>
        <begin position="384"/>
        <end position="789"/>
    </location>
</feature>
<name>A0A5S3PSW4_9FLAO</name>
<dbReference type="Pfam" id="PF07715">
    <property type="entry name" value="Plug"/>
    <property type="match status" value="1"/>
</dbReference>
<evidence type="ECO:0000256" key="1">
    <source>
        <dbReference type="ARBA" id="ARBA00004571"/>
    </source>
</evidence>
<evidence type="ECO:0000256" key="3">
    <source>
        <dbReference type="ARBA" id="ARBA00022452"/>
    </source>
</evidence>
<proteinExistence type="inferred from homology"/>
<keyword evidence="3 7" id="KW-1134">Transmembrane beta strand</keyword>
<dbReference type="InterPro" id="IPR041700">
    <property type="entry name" value="OMP_b-brl_3"/>
</dbReference>
<comment type="similarity">
    <text evidence="7">Belongs to the TonB-dependent receptor family.</text>
</comment>
<keyword evidence="12" id="KW-1185">Reference proteome</keyword>
<dbReference type="InterPro" id="IPR036942">
    <property type="entry name" value="Beta-barrel_TonB_sf"/>
</dbReference>